<dbReference type="GO" id="GO:0004135">
    <property type="term" value="F:amylo-alpha-1,6-glucosidase activity"/>
    <property type="evidence" value="ECO:0007669"/>
    <property type="project" value="InterPro"/>
</dbReference>
<dbReference type="InterPro" id="IPR010401">
    <property type="entry name" value="AGL/Gdb1"/>
</dbReference>
<dbReference type="InterPro" id="IPR012341">
    <property type="entry name" value="6hp_glycosidase-like_sf"/>
</dbReference>
<dbReference type="InterPro" id="IPR017853">
    <property type="entry name" value="GH"/>
</dbReference>
<name>A0AAE4ALZ4_9BACT</name>
<organism evidence="2 3">
    <name type="scientific">Oligosphaera ethanolica</name>
    <dbReference type="NCBI Taxonomy" id="760260"/>
    <lineage>
        <taxon>Bacteria</taxon>
        <taxon>Pseudomonadati</taxon>
        <taxon>Lentisphaerota</taxon>
        <taxon>Oligosphaeria</taxon>
        <taxon>Oligosphaerales</taxon>
        <taxon>Oligosphaeraceae</taxon>
        <taxon>Oligosphaera</taxon>
    </lineage>
</organism>
<dbReference type="SUPFAM" id="SSF48208">
    <property type="entry name" value="Six-hairpin glycosidases"/>
    <property type="match status" value="1"/>
</dbReference>
<dbReference type="InterPro" id="IPR024742">
    <property type="entry name" value="Glycogen_debranch_N"/>
</dbReference>
<comment type="caution">
    <text evidence="2">The sequence shown here is derived from an EMBL/GenBank/DDBJ whole genome shotgun (WGS) entry which is preliminary data.</text>
</comment>
<dbReference type="RefSeq" id="WP_307259080.1">
    <property type="nucleotide sequence ID" value="NZ_JAUSVL010000001.1"/>
</dbReference>
<gene>
    <name evidence="2" type="ORF">J3R75_000028</name>
</gene>
<proteinExistence type="predicted"/>
<dbReference type="Pfam" id="PF12439">
    <property type="entry name" value="GDE_N"/>
    <property type="match status" value="1"/>
</dbReference>
<sequence length="1424" mass="156920">MPLTQIPAPGAKLVRFAGDCLDVLLTLPDSRPGRAFVRSNLGQAAIRRAEIIANIEEHKAILGRDWRDLPMHDDGNGQFSITLPLNDVGVFDLKSFFIPDDGGETIWCRGDNTRVKIEPSRCAGGNTIYNAFIRQFGKNRSGGAWTQKHHDAEALLDKDGYTVIPPSGSFNDLAQELHFIIDTLGFRIIQLLPIHPTPTTFARMGRFGSPFAPLDFFTVDSSMAIFNRHRTPLEQFVELVDAIHAHDAKVIIDLPAAHTGWGSTFQVHSPEWFSRNPDGSFQSPGAWGVTWEDLCKMNFQNQALWKSLAEVFLHWCRLGVDGFRCDAGYMIPQPVWTYISAKVRQEYPDTIFFLEGLGGTLASTALLLQDGGLNWAYSEQFQQFGFDALKNYTQFAIDFSDQVGMLINFAETHDNSRLAATSPAWAALRSMTAALLAPGGGFAIANGVEWLASEKIDVHQAASLNWGAQDNLVELIRSLNLLLLNHPAFEAHATLRVLNHDSSGNAIALLRTPADDSAAPVLVVVNPHEQEHATLQWPVSSFDPGKAPVDLVSGRHVQVDKHGDRAALIIQPAAAFCLAAAAPAPQRRPSNWQCYRDRVLDFFVDFHGFGNMADVDVDQLADLLWENPPAFVRQALTAASYQPVIEWRPGHDERRLVTVPPAHLLYVHHDKPFRVSAWRGDTCIQRKTALSRKHGGFFALLQPLNTTRQARQDEIVDLKLELFCHQSQAKAAAPCQNLHAQLLLAADGDRQRVSLSLPAAAITPAHAGLCCSDLGAYTLARASWGAIASQYDALLAANLDQKVPVDRVVMLSRCRAWVICRDFSQELNLDCQTLFRASYNNCLHWQFAVPSGMGQTVWVDAVLTLDRHDNAVSIRFSRPPAPAEDDNSLDPAQAVTLVVRPDIEDRSNHHATKAYTGPEQLFPQAISAAQRHFVFNPGHGHRLQATADHAVFHAKPEWSYVVPYPVEKERGLGDSGDLFSPGYFSGDLSSTTPITLSFRISTEENPPATAPMAPTAPPAFPDRPLPLLEALRHSIPHFMTRRDNGHTVIAGYPWFLDWGRDTLICLRGIIATGMFAESRSIINQFALFEQDGTIPNMIRGNDHSNRDTSDAPLWLFAAVRDFIAQAPAGKDILKLDCGGRPLLAVMESIAQNYWRGIANGIHADHQSALIFSPAHFTWMDTNYPACTPRMGYPIEIQALWINALDLLASLTNKTIYSQRRDLARASVMTLFRKKDAPGLYDCLNATPGTAAASAQPDDACRPNQLFAITLGAINDDALRRSILDACQPLMLPAAIRSLDDAPVHCPLPLHAPDGTPLNNPKRPYQGHYQGPEDSHRKPAYHNGTGWAWVMPSFCEALTICYGKNATPAAKAWLGTAARTMTQGCVGFLPEICDGDAPHAPKGCVAQAWSSTEFFRVLKFVANLT</sequence>
<dbReference type="InterPro" id="IPR032790">
    <property type="entry name" value="GDE_C"/>
</dbReference>
<dbReference type="InterPro" id="IPR006047">
    <property type="entry name" value="GH13_cat_dom"/>
</dbReference>
<dbReference type="Pfam" id="PF06202">
    <property type="entry name" value="GDE_C"/>
    <property type="match status" value="1"/>
</dbReference>
<dbReference type="Gene3D" id="3.20.20.80">
    <property type="entry name" value="Glycosidases"/>
    <property type="match status" value="1"/>
</dbReference>
<dbReference type="PANTHER" id="PTHR10569">
    <property type="entry name" value="GLYCOGEN DEBRANCHING ENZYME"/>
    <property type="match status" value="1"/>
</dbReference>
<dbReference type="PANTHER" id="PTHR10569:SF2">
    <property type="entry name" value="GLYCOGEN DEBRANCHING ENZYME"/>
    <property type="match status" value="1"/>
</dbReference>
<dbReference type="Gene3D" id="1.50.10.10">
    <property type="match status" value="1"/>
</dbReference>
<reference evidence="2" key="1">
    <citation type="submission" date="2023-07" db="EMBL/GenBank/DDBJ databases">
        <title>Genomic Encyclopedia of Type Strains, Phase IV (KMG-IV): sequencing the most valuable type-strain genomes for metagenomic binning, comparative biology and taxonomic classification.</title>
        <authorList>
            <person name="Goeker M."/>
        </authorList>
    </citation>
    <scope>NUCLEOTIDE SEQUENCE</scope>
    <source>
        <strain evidence="2">DSM 24202</strain>
    </source>
</reference>
<evidence type="ECO:0000259" key="1">
    <source>
        <dbReference type="SMART" id="SM00642"/>
    </source>
</evidence>
<dbReference type="GO" id="GO:0004134">
    <property type="term" value="F:4-alpha-glucanotransferase activity"/>
    <property type="evidence" value="ECO:0007669"/>
    <property type="project" value="InterPro"/>
</dbReference>
<dbReference type="Proteomes" id="UP001238163">
    <property type="component" value="Unassembled WGS sequence"/>
</dbReference>
<dbReference type="GO" id="GO:0005980">
    <property type="term" value="P:glycogen catabolic process"/>
    <property type="evidence" value="ECO:0007669"/>
    <property type="project" value="InterPro"/>
</dbReference>
<dbReference type="SMART" id="SM00642">
    <property type="entry name" value="Aamy"/>
    <property type="match status" value="1"/>
</dbReference>
<protein>
    <submittedName>
        <fullName evidence="2">Glycogen debranching enzyme</fullName>
    </submittedName>
</protein>
<dbReference type="SUPFAM" id="SSF51445">
    <property type="entry name" value="(Trans)glycosidases"/>
    <property type="match status" value="1"/>
</dbReference>
<dbReference type="InterPro" id="IPR008928">
    <property type="entry name" value="6-hairpin_glycosidase_sf"/>
</dbReference>
<evidence type="ECO:0000313" key="3">
    <source>
        <dbReference type="Proteomes" id="UP001238163"/>
    </source>
</evidence>
<evidence type="ECO:0000313" key="2">
    <source>
        <dbReference type="EMBL" id="MDQ0287921.1"/>
    </source>
</evidence>
<keyword evidence="3" id="KW-1185">Reference proteome</keyword>
<feature type="domain" description="Glycosyl hydrolase family 13 catalytic" evidence="1">
    <location>
        <begin position="153"/>
        <end position="476"/>
    </location>
</feature>
<dbReference type="EMBL" id="JAUSVL010000001">
    <property type="protein sequence ID" value="MDQ0287921.1"/>
    <property type="molecule type" value="Genomic_DNA"/>
</dbReference>
<accession>A0AAE4ALZ4</accession>